<dbReference type="AlphaFoldDB" id="A0A7G9B3P9"/>
<dbReference type="CDD" id="cd20070">
    <property type="entry name" value="5TM_YidC_Alb3"/>
    <property type="match status" value="1"/>
</dbReference>
<keyword evidence="15" id="KW-1185">Reference proteome</keyword>
<keyword evidence="4 9" id="KW-0812">Transmembrane</keyword>
<comment type="subcellular location">
    <subcellularLocation>
        <location evidence="1">Cell membrane</location>
        <topology evidence="1">Multi-pass membrane protein</topology>
    </subcellularLocation>
    <subcellularLocation>
        <location evidence="9">Membrane</location>
        <topology evidence="9">Multi-pass membrane protein</topology>
    </subcellularLocation>
</comment>
<keyword evidence="5" id="KW-0653">Protein transport</keyword>
<dbReference type="PANTHER" id="PTHR12428">
    <property type="entry name" value="OXA1"/>
    <property type="match status" value="1"/>
</dbReference>
<keyword evidence="2" id="KW-0813">Transport</keyword>
<gene>
    <name evidence="14" type="primary">yidC</name>
    <name evidence="14" type="ORF">H8790_12180</name>
</gene>
<dbReference type="RefSeq" id="WP_187332781.1">
    <property type="nucleotide sequence ID" value="NZ_CP060490.1"/>
</dbReference>
<feature type="coiled-coil region" evidence="10">
    <location>
        <begin position="56"/>
        <end position="83"/>
    </location>
</feature>
<evidence type="ECO:0000256" key="11">
    <source>
        <dbReference type="SAM" id="MobiDB-lite"/>
    </source>
</evidence>
<feature type="transmembrane region" description="Helical" evidence="12">
    <location>
        <begin position="93"/>
        <end position="113"/>
    </location>
</feature>
<keyword evidence="8" id="KW-0143">Chaperone</keyword>
<dbReference type="NCBIfam" id="TIGR03592">
    <property type="entry name" value="yidC_oxa1_cterm"/>
    <property type="match status" value="1"/>
</dbReference>
<keyword evidence="6 12" id="KW-1133">Transmembrane helix</keyword>
<evidence type="ECO:0000259" key="13">
    <source>
        <dbReference type="Pfam" id="PF02096"/>
    </source>
</evidence>
<dbReference type="InterPro" id="IPR047196">
    <property type="entry name" value="YidC_ALB_C"/>
</dbReference>
<dbReference type="Pfam" id="PF02096">
    <property type="entry name" value="60KD_IMP"/>
    <property type="match status" value="1"/>
</dbReference>
<keyword evidence="3" id="KW-1003">Cell membrane</keyword>
<feature type="transmembrane region" description="Helical" evidence="12">
    <location>
        <begin position="256"/>
        <end position="276"/>
    </location>
</feature>
<feature type="compositionally biased region" description="Basic and acidic residues" evidence="11">
    <location>
        <begin position="341"/>
        <end position="380"/>
    </location>
</feature>
<reference evidence="14 15" key="1">
    <citation type="submission" date="2020-08" db="EMBL/GenBank/DDBJ databases">
        <authorList>
            <person name="Liu C."/>
            <person name="Sun Q."/>
        </authorList>
    </citation>
    <scope>NUCLEOTIDE SEQUENCE [LARGE SCALE GENOMIC DNA]</scope>
    <source>
        <strain evidence="14 15">NSJ-62</strain>
    </source>
</reference>
<evidence type="ECO:0000256" key="4">
    <source>
        <dbReference type="ARBA" id="ARBA00022692"/>
    </source>
</evidence>
<comment type="similarity">
    <text evidence="9">Belongs to the OXA1/ALB3/YidC family.</text>
</comment>
<dbReference type="InterPro" id="IPR028055">
    <property type="entry name" value="YidC/Oxa/ALB_C"/>
</dbReference>
<dbReference type="KEGG" id="ohi:H8790_12180"/>
<evidence type="ECO:0000256" key="7">
    <source>
        <dbReference type="ARBA" id="ARBA00023136"/>
    </source>
</evidence>
<accession>A0A7G9B3P9</accession>
<keyword evidence="7 12" id="KW-0472">Membrane</keyword>
<organism evidence="14 15">
    <name type="scientific">Oscillibacter hominis</name>
    <dbReference type="NCBI Taxonomy" id="2763056"/>
    <lineage>
        <taxon>Bacteria</taxon>
        <taxon>Bacillati</taxon>
        <taxon>Bacillota</taxon>
        <taxon>Clostridia</taxon>
        <taxon>Eubacteriales</taxon>
        <taxon>Oscillospiraceae</taxon>
        <taxon>Oscillibacter</taxon>
    </lineage>
</organism>
<protein>
    <submittedName>
        <fullName evidence="14">Membrane protein insertase YidC</fullName>
    </submittedName>
</protein>
<evidence type="ECO:0000256" key="3">
    <source>
        <dbReference type="ARBA" id="ARBA00022475"/>
    </source>
</evidence>
<feature type="domain" description="Membrane insertase YidC/Oxa/ALB C-terminal" evidence="13">
    <location>
        <begin position="27"/>
        <end position="289"/>
    </location>
</feature>
<dbReference type="GO" id="GO:0015031">
    <property type="term" value="P:protein transport"/>
    <property type="evidence" value="ECO:0007669"/>
    <property type="project" value="UniProtKB-KW"/>
</dbReference>
<evidence type="ECO:0000256" key="6">
    <source>
        <dbReference type="ARBA" id="ARBA00022989"/>
    </source>
</evidence>
<evidence type="ECO:0000256" key="1">
    <source>
        <dbReference type="ARBA" id="ARBA00004651"/>
    </source>
</evidence>
<feature type="transmembrane region" description="Helical" evidence="12">
    <location>
        <begin position="208"/>
        <end position="228"/>
    </location>
</feature>
<evidence type="ECO:0000313" key="15">
    <source>
        <dbReference type="Proteomes" id="UP000515960"/>
    </source>
</evidence>
<feature type="transmembrane region" description="Helical" evidence="12">
    <location>
        <begin position="27"/>
        <end position="45"/>
    </location>
</feature>
<dbReference type="GO" id="GO:0051205">
    <property type="term" value="P:protein insertion into membrane"/>
    <property type="evidence" value="ECO:0007669"/>
    <property type="project" value="TreeGrafter"/>
</dbReference>
<dbReference type="PANTHER" id="PTHR12428:SF65">
    <property type="entry name" value="CYTOCHROME C OXIDASE ASSEMBLY PROTEIN COX18, MITOCHONDRIAL"/>
    <property type="match status" value="1"/>
</dbReference>
<name>A0A7G9B3P9_9FIRM</name>
<feature type="region of interest" description="Disordered" evidence="11">
    <location>
        <begin position="325"/>
        <end position="380"/>
    </location>
</feature>
<dbReference type="GO" id="GO:0005886">
    <property type="term" value="C:plasma membrane"/>
    <property type="evidence" value="ECO:0007669"/>
    <property type="project" value="UniProtKB-SubCell"/>
</dbReference>
<evidence type="ECO:0000256" key="5">
    <source>
        <dbReference type="ARBA" id="ARBA00022927"/>
    </source>
</evidence>
<keyword evidence="10" id="KW-0175">Coiled coil</keyword>
<evidence type="ECO:0000256" key="8">
    <source>
        <dbReference type="ARBA" id="ARBA00023186"/>
    </source>
</evidence>
<evidence type="ECO:0000256" key="10">
    <source>
        <dbReference type="SAM" id="Coils"/>
    </source>
</evidence>
<evidence type="ECO:0000256" key="2">
    <source>
        <dbReference type="ARBA" id="ARBA00022448"/>
    </source>
</evidence>
<sequence length="380" mass="42676">MFATLGYYICIPFAALLRLFYNVTGSYGVSLILFTLVIKLVMLPFQMKSKKGMMRMSRMSGKLKDLQTRYKNNQQKYAEEVQKLYAEEGVSPMGGCLWSFLPLPILIALYSIIRSPITHFMNLGGLAAGSGMLTAAKEAISAAGLQLTSSVAYEQIEIVKVIGSNADKAPIANFLSQHTSWIYMDYNFLGLDMSATPGQHMGDFSNGISWGLIGLMLIPILSGALSFLQSRITMSSQPAADPAAARSTKMMTWMMPLMSVYIGFIMPAALGVYWIAQSLFSIVQEYFLSRFYNQKLEEEEAVREAQRAEVRRQHQEEAKRQAQLQREINASNQAKKKIAAKRAEKLEKKSKEKPRTNENGRVGDRPYARGRTFSEDHYKD</sequence>
<evidence type="ECO:0000256" key="12">
    <source>
        <dbReference type="SAM" id="Phobius"/>
    </source>
</evidence>
<dbReference type="InterPro" id="IPR001708">
    <property type="entry name" value="YidC/ALB3/OXA1/COX18"/>
</dbReference>
<evidence type="ECO:0000313" key="14">
    <source>
        <dbReference type="EMBL" id="QNL44180.1"/>
    </source>
</evidence>
<proteinExistence type="inferred from homology"/>
<evidence type="ECO:0000256" key="9">
    <source>
        <dbReference type="RuleBase" id="RU003945"/>
    </source>
</evidence>
<dbReference type="Proteomes" id="UP000515960">
    <property type="component" value="Chromosome"/>
</dbReference>
<dbReference type="GO" id="GO:0032977">
    <property type="term" value="F:membrane insertase activity"/>
    <property type="evidence" value="ECO:0007669"/>
    <property type="project" value="InterPro"/>
</dbReference>
<dbReference type="EMBL" id="CP060490">
    <property type="protein sequence ID" value="QNL44180.1"/>
    <property type="molecule type" value="Genomic_DNA"/>
</dbReference>